<dbReference type="GO" id="GO:0005654">
    <property type="term" value="C:nucleoplasm"/>
    <property type="evidence" value="ECO:0007669"/>
    <property type="project" value="Ensembl"/>
</dbReference>
<organism evidence="3 4">
    <name type="scientific">Vombatus ursinus</name>
    <name type="common">Common wombat</name>
    <dbReference type="NCBI Taxonomy" id="29139"/>
    <lineage>
        <taxon>Eukaryota</taxon>
        <taxon>Metazoa</taxon>
        <taxon>Chordata</taxon>
        <taxon>Craniata</taxon>
        <taxon>Vertebrata</taxon>
        <taxon>Euteleostomi</taxon>
        <taxon>Mammalia</taxon>
        <taxon>Metatheria</taxon>
        <taxon>Diprotodontia</taxon>
        <taxon>Vombatidae</taxon>
        <taxon>Vombatus</taxon>
    </lineage>
</organism>
<dbReference type="PANTHER" id="PTHR12449:SF19">
    <property type="entry name" value="NUCLEOLAR PROTEIN 4-LIKE"/>
    <property type="match status" value="1"/>
</dbReference>
<gene>
    <name evidence="3" type="primary">NOL4L</name>
</gene>
<dbReference type="PANTHER" id="PTHR12449">
    <property type="entry name" value="DEATH DOMAIN-CONTAINING PROTEIN"/>
    <property type="match status" value="1"/>
</dbReference>
<dbReference type="Proteomes" id="UP000314987">
    <property type="component" value="Unassembled WGS sequence"/>
</dbReference>
<feature type="compositionally biased region" description="Low complexity" evidence="1">
    <location>
        <begin position="41"/>
        <end position="60"/>
    </location>
</feature>
<protein>
    <submittedName>
        <fullName evidence="3">Nucleolar protein 4 like</fullName>
    </submittedName>
</protein>
<sequence length="434" mass="47295">MNDSTWMSADQHLSSSLSPSQDERMRSPQNLPSQEDDDSSSESCSGNGSSTLNPSTSSSTQGDTSFPEMNGNGAVAPMDFTASTEDQPINLCDKLPASHLPTSYPADSCSADGLRSRVKYAVKTTPESPPYSSGSYDSIKTEVSGCPEDLTVGRAPTADDDDDDHDDHEDNDKMNDSEGMDPERLKAFNMFVRLFVDENLDRMVPISKQPKEKIQAIIESCSRQFPEFQERARKRIRTYLKSCRRMKKNGMEMTRPTPPHLTSAMAENILAAACESETRKAAKRMRLEIYQTSQDEPIALDKQHPRDSAAITHSTYSLPASSYAQDPVYINGSLNYSYRSYGALGSSLQPPAPLQAGNHSNGPTDLSMKGGATTTTTTSSSSSSSNSTSRGMATAQLSPTEISAVRQLIAGYRESAAFLLRSADELENLILQQN</sequence>
<dbReference type="InterPro" id="IPR039788">
    <property type="entry name" value="NOL4/NOL4L"/>
</dbReference>
<dbReference type="AlphaFoldDB" id="A0A4X2LAT8"/>
<dbReference type="Ensembl" id="ENSVURT00010020614.1">
    <property type="protein sequence ID" value="ENSVURP00010018142.1"/>
    <property type="gene ID" value="ENSVURG00010013845.1"/>
</dbReference>
<dbReference type="GeneTree" id="ENSGT00940000157729"/>
<evidence type="ECO:0000313" key="3">
    <source>
        <dbReference type="Ensembl" id="ENSVURP00010018142.1"/>
    </source>
</evidence>
<feature type="region of interest" description="Disordered" evidence="1">
    <location>
        <begin position="349"/>
        <end position="396"/>
    </location>
</feature>
<reference evidence="4" key="1">
    <citation type="submission" date="2018-12" db="EMBL/GenBank/DDBJ databases">
        <authorList>
            <person name="Yazar S."/>
        </authorList>
    </citation>
    <scope>NUCLEOTIDE SEQUENCE [LARGE SCALE GENOMIC DNA]</scope>
</reference>
<feature type="domain" description="Nucleolar protein 4 helical" evidence="2">
    <location>
        <begin position="183"/>
        <end position="277"/>
    </location>
</feature>
<evidence type="ECO:0000313" key="4">
    <source>
        <dbReference type="Proteomes" id="UP000314987"/>
    </source>
</evidence>
<proteinExistence type="predicted"/>
<dbReference type="Pfam" id="PF23079">
    <property type="entry name" value="HTH_NOL4_2nd"/>
    <property type="match status" value="1"/>
</dbReference>
<feature type="compositionally biased region" description="Acidic residues" evidence="1">
    <location>
        <begin position="158"/>
        <end position="167"/>
    </location>
</feature>
<dbReference type="STRING" id="29139.ENSVURP00010018142"/>
<reference evidence="3" key="3">
    <citation type="submission" date="2025-09" db="UniProtKB">
        <authorList>
            <consortium name="Ensembl"/>
        </authorList>
    </citation>
    <scope>IDENTIFICATION</scope>
</reference>
<keyword evidence="4" id="KW-1185">Reference proteome</keyword>
<feature type="compositionally biased region" description="Low complexity" evidence="1">
    <location>
        <begin position="373"/>
        <end position="389"/>
    </location>
</feature>
<evidence type="ECO:0000259" key="2">
    <source>
        <dbReference type="Pfam" id="PF23079"/>
    </source>
</evidence>
<name>A0A4X2LAT8_VOMUR</name>
<dbReference type="GO" id="GO:0005829">
    <property type="term" value="C:cytosol"/>
    <property type="evidence" value="ECO:0007669"/>
    <property type="project" value="Ensembl"/>
</dbReference>
<dbReference type="OMA" id="NGMEQTR"/>
<reference evidence="3" key="2">
    <citation type="submission" date="2025-08" db="UniProtKB">
        <authorList>
            <consortium name="Ensembl"/>
        </authorList>
    </citation>
    <scope>IDENTIFICATION</scope>
</reference>
<feature type="compositionally biased region" description="Polar residues" evidence="1">
    <location>
        <begin position="1"/>
        <end position="20"/>
    </location>
</feature>
<feature type="compositionally biased region" description="Basic and acidic residues" evidence="1">
    <location>
        <begin position="168"/>
        <end position="182"/>
    </location>
</feature>
<evidence type="ECO:0000256" key="1">
    <source>
        <dbReference type="SAM" id="MobiDB-lite"/>
    </source>
</evidence>
<accession>A0A4X2LAT8</accession>
<dbReference type="InterPro" id="IPR056549">
    <property type="entry name" value="HTH_NOL4"/>
</dbReference>
<feature type="region of interest" description="Disordered" evidence="1">
    <location>
        <begin position="1"/>
        <end position="182"/>
    </location>
</feature>